<evidence type="ECO:0000313" key="1">
    <source>
        <dbReference type="EMBL" id="GES85158.1"/>
    </source>
</evidence>
<name>A0A8H3QMG2_9GLOM</name>
<reference evidence="1" key="1">
    <citation type="submission" date="2019-10" db="EMBL/GenBank/DDBJ databases">
        <title>Conservation and host-specific expression of non-tandemly repeated heterogenous ribosome RNA gene in arbuscular mycorrhizal fungi.</title>
        <authorList>
            <person name="Maeda T."/>
            <person name="Kobayashi Y."/>
            <person name="Nakagawa T."/>
            <person name="Ezawa T."/>
            <person name="Yamaguchi K."/>
            <person name="Bino T."/>
            <person name="Nishimoto Y."/>
            <person name="Shigenobu S."/>
            <person name="Kawaguchi M."/>
        </authorList>
    </citation>
    <scope>NUCLEOTIDE SEQUENCE</scope>
    <source>
        <strain evidence="1">HR1</strain>
    </source>
</reference>
<dbReference type="Proteomes" id="UP000615446">
    <property type="component" value="Unassembled WGS sequence"/>
</dbReference>
<comment type="caution">
    <text evidence="1">The sequence shown here is derived from an EMBL/GenBank/DDBJ whole genome shotgun (WGS) entry which is preliminary data.</text>
</comment>
<protein>
    <submittedName>
        <fullName evidence="1">Uncharacterized protein</fullName>
    </submittedName>
</protein>
<dbReference type="OrthoDB" id="2430626at2759"/>
<dbReference type="AlphaFoldDB" id="A0A8H3QMG2"/>
<proteinExistence type="predicted"/>
<gene>
    <name evidence="1" type="ORF">RCL2_001224600</name>
</gene>
<accession>A0A8H3QMG2</accession>
<sequence>MDTDLFIYYVETEDVYKDMDKRPDLFNLNGDQTVGKYKDETPGNTISLSTHIRAKLYHYVLAERKPDGKTTNSKHKGVSKKDMCEMATNTYFSSLGRTLLDDLVDKAKIFDPMTQVYLNCLFGKEVFYAKNVGI</sequence>
<dbReference type="EMBL" id="BLAL01000089">
    <property type="protein sequence ID" value="GES85158.1"/>
    <property type="molecule type" value="Genomic_DNA"/>
</dbReference>
<evidence type="ECO:0000313" key="2">
    <source>
        <dbReference type="Proteomes" id="UP000615446"/>
    </source>
</evidence>
<organism evidence="1 2">
    <name type="scientific">Rhizophagus clarus</name>
    <dbReference type="NCBI Taxonomy" id="94130"/>
    <lineage>
        <taxon>Eukaryota</taxon>
        <taxon>Fungi</taxon>
        <taxon>Fungi incertae sedis</taxon>
        <taxon>Mucoromycota</taxon>
        <taxon>Glomeromycotina</taxon>
        <taxon>Glomeromycetes</taxon>
        <taxon>Glomerales</taxon>
        <taxon>Glomeraceae</taxon>
        <taxon>Rhizophagus</taxon>
    </lineage>
</organism>